<keyword evidence="3" id="KW-1185">Reference proteome</keyword>
<evidence type="ECO:0000256" key="1">
    <source>
        <dbReference type="SAM" id="MobiDB-lite"/>
    </source>
</evidence>
<sequence length="415" mass="46888">MSPNEMGSVLSHPDRTNSFHKTEDSVVVPGQGSTRLPKMPGGRSVFEVNADQVMENALKESQGWRYLKRKSTFTVNDSSKSKLKLAHHTASKRSPSPTTTKKVKPNSHKLRGTQARGFQLGVWEGSSAGWVAFENIIFSDHLVGLNYLQVEEYIRLRCETATEGAEDGSAAAEHAAAQGALRRVKEDPMLRRPGLLLDPLPGTRPTHILIGRWKPSGEADRQDRHHAVYGVWSENESFHVKVVRQTRDGRSLDGSYSSGPSIRWIYCDEIEFQSHLKGLNRQGLKEYCRVRQYQLDHGENSAERVINEVKAVYEAQLQTGTTSYRQHYNVTVPAFTFSLKGNDNERLNGRYNNGSHELRQSRYTKLLSIWSSLGGDIQHSSRHQSVEAVERALPRCDVWRAKVSQDLSRYEIYAN</sequence>
<accession>A0A0D9NHS2</accession>
<dbReference type="STRING" id="1291518.A0A0D9NHS2"/>
<organism evidence="2 3">
    <name type="scientific">Metarhizium anisopliae BRIP 53293</name>
    <dbReference type="NCBI Taxonomy" id="1291518"/>
    <lineage>
        <taxon>Eukaryota</taxon>
        <taxon>Fungi</taxon>
        <taxon>Dikarya</taxon>
        <taxon>Ascomycota</taxon>
        <taxon>Pezizomycotina</taxon>
        <taxon>Sordariomycetes</taxon>
        <taxon>Hypocreomycetidae</taxon>
        <taxon>Hypocreales</taxon>
        <taxon>Clavicipitaceae</taxon>
        <taxon>Metarhizium</taxon>
    </lineage>
</organism>
<dbReference type="Proteomes" id="UP000054544">
    <property type="component" value="Unassembled WGS sequence"/>
</dbReference>
<evidence type="ECO:0000313" key="3">
    <source>
        <dbReference type="Proteomes" id="UP000054544"/>
    </source>
</evidence>
<protein>
    <submittedName>
        <fullName evidence="2">Uncharacterized protein</fullName>
    </submittedName>
</protein>
<evidence type="ECO:0000313" key="2">
    <source>
        <dbReference type="EMBL" id="KJK73547.1"/>
    </source>
</evidence>
<name>A0A0D9NHS2_METAN</name>
<proteinExistence type="predicted"/>
<dbReference type="AlphaFoldDB" id="A0A0D9NHS2"/>
<feature type="region of interest" description="Disordered" evidence="1">
    <location>
        <begin position="78"/>
        <end position="111"/>
    </location>
</feature>
<reference evidence="3" key="1">
    <citation type="journal article" date="2014" name="BMC Genomics">
        <title>The genome sequence of the biocontrol fungus Metarhizium anisopliae and comparative genomics of Metarhizium species.</title>
        <authorList>
            <person name="Pattemore J.A."/>
            <person name="Hane J.K."/>
            <person name="Williams A.H."/>
            <person name="Wilson B.A."/>
            <person name="Stodart B.J."/>
            <person name="Ash G.J."/>
        </authorList>
    </citation>
    <scope>NUCLEOTIDE SEQUENCE [LARGE SCALE GENOMIC DNA]</scope>
    <source>
        <strain evidence="3">BRIP 53293</strain>
    </source>
</reference>
<dbReference type="EMBL" id="KE384805">
    <property type="protein sequence ID" value="KJK73547.1"/>
    <property type="molecule type" value="Genomic_DNA"/>
</dbReference>
<gene>
    <name evidence="2" type="ORF">H634G_11198</name>
</gene>
<feature type="region of interest" description="Disordered" evidence="1">
    <location>
        <begin position="1"/>
        <end position="42"/>
    </location>
</feature>
<feature type="compositionally biased region" description="Basic residues" evidence="1">
    <location>
        <begin position="81"/>
        <end position="91"/>
    </location>
</feature>
<feature type="compositionally biased region" description="Basic and acidic residues" evidence="1">
    <location>
        <begin position="12"/>
        <end position="24"/>
    </location>
</feature>
<feature type="compositionally biased region" description="Basic residues" evidence="1">
    <location>
        <begin position="101"/>
        <end position="111"/>
    </location>
</feature>